<evidence type="ECO:0000313" key="1">
    <source>
        <dbReference type="EMBL" id="GBN62757.1"/>
    </source>
</evidence>
<comment type="caution">
    <text evidence="1">The sequence shown here is derived from an EMBL/GenBank/DDBJ whole genome shotgun (WGS) entry which is preliminary data.</text>
</comment>
<evidence type="ECO:0000313" key="2">
    <source>
        <dbReference type="Proteomes" id="UP000499080"/>
    </source>
</evidence>
<sequence length="177" mass="20481">MEWHLIGNIYVNKKCQPKRERDGISVCSEGLPLFRWDTQFLLLVGLCLGKAREIGPVGICVRRFFIPAANFRATDYVDLIDAQAFYVTPPTVLRQISSLELLKMIQDDVPMDGWDFIKFPSYTQIVDRIVKLVSPVSRKRVLPQKSVGRGFMRATLESRKQMSQFEYKKRLQKIVLL</sequence>
<keyword evidence="2" id="KW-1185">Reference proteome</keyword>
<dbReference type="PANTHER" id="PTHR46409">
    <property type="entry name" value="HTH PSQ-TYPE DOMAIN-CONTAINING PROTEIN"/>
    <property type="match status" value="1"/>
</dbReference>
<reference evidence="1 2" key="1">
    <citation type="journal article" date="2019" name="Sci. Rep.">
        <title>Orb-weaving spider Araneus ventricosus genome elucidates the spidroin gene catalogue.</title>
        <authorList>
            <person name="Kono N."/>
            <person name="Nakamura H."/>
            <person name="Ohtoshi R."/>
            <person name="Moran D.A.P."/>
            <person name="Shinohara A."/>
            <person name="Yoshida Y."/>
            <person name="Fujiwara M."/>
            <person name="Mori M."/>
            <person name="Tomita M."/>
            <person name="Arakawa K."/>
        </authorList>
    </citation>
    <scope>NUCLEOTIDE SEQUENCE [LARGE SCALE GENOMIC DNA]</scope>
</reference>
<name>A0A4Y2QHI6_ARAVE</name>
<dbReference type="PANTHER" id="PTHR46409:SF1">
    <property type="entry name" value="HTH PSQ-TYPE DOMAIN-CONTAINING PROTEIN"/>
    <property type="match status" value="1"/>
</dbReference>
<proteinExistence type="predicted"/>
<dbReference type="EMBL" id="BGPR01013906">
    <property type="protein sequence ID" value="GBN62757.1"/>
    <property type="molecule type" value="Genomic_DNA"/>
</dbReference>
<organism evidence="1 2">
    <name type="scientific">Araneus ventricosus</name>
    <name type="common">Orbweaver spider</name>
    <name type="synonym">Epeira ventricosa</name>
    <dbReference type="NCBI Taxonomy" id="182803"/>
    <lineage>
        <taxon>Eukaryota</taxon>
        <taxon>Metazoa</taxon>
        <taxon>Ecdysozoa</taxon>
        <taxon>Arthropoda</taxon>
        <taxon>Chelicerata</taxon>
        <taxon>Arachnida</taxon>
        <taxon>Araneae</taxon>
        <taxon>Araneomorphae</taxon>
        <taxon>Entelegynae</taxon>
        <taxon>Araneoidea</taxon>
        <taxon>Araneidae</taxon>
        <taxon>Araneus</taxon>
    </lineage>
</organism>
<accession>A0A4Y2QHI6</accession>
<gene>
    <name evidence="1" type="ORF">AVEN_217734_1</name>
</gene>
<dbReference type="Proteomes" id="UP000499080">
    <property type="component" value="Unassembled WGS sequence"/>
</dbReference>
<dbReference type="AlphaFoldDB" id="A0A4Y2QHI6"/>
<protein>
    <submittedName>
        <fullName evidence="1">Uncharacterized protein</fullName>
    </submittedName>
</protein>